<comment type="catalytic activity">
    <reaction evidence="11 12">
        <text>nicotinate beta-D-ribonucleotide + CO2 + diphosphate = quinolinate + 5-phospho-alpha-D-ribose 1-diphosphate + 2 H(+)</text>
        <dbReference type="Rhea" id="RHEA:12733"/>
        <dbReference type="ChEBI" id="CHEBI:15378"/>
        <dbReference type="ChEBI" id="CHEBI:16526"/>
        <dbReference type="ChEBI" id="CHEBI:29959"/>
        <dbReference type="ChEBI" id="CHEBI:33019"/>
        <dbReference type="ChEBI" id="CHEBI:57502"/>
        <dbReference type="ChEBI" id="CHEBI:58017"/>
        <dbReference type="EC" id="2.4.2.19"/>
    </reaction>
</comment>
<dbReference type="InterPro" id="IPR013785">
    <property type="entry name" value="Aldolase_TIM"/>
</dbReference>
<feature type="domain" description="Quinolinate phosphoribosyl transferase C-terminal" evidence="13">
    <location>
        <begin position="117"/>
        <end position="292"/>
    </location>
</feature>
<accession>A0A167D7B8</accession>
<dbReference type="Proteomes" id="UP000189580">
    <property type="component" value="Chromosome a"/>
</dbReference>
<evidence type="ECO:0000256" key="4">
    <source>
        <dbReference type="ARBA" id="ARBA00011218"/>
    </source>
</evidence>
<dbReference type="RefSeq" id="XP_018735048.1">
    <property type="nucleotide sequence ID" value="XM_018882795.1"/>
</dbReference>
<dbReference type="InterPro" id="IPR027277">
    <property type="entry name" value="NadC/ModD"/>
</dbReference>
<sequence length="295" mass="31788">MTTFAHALPVSGEWKAQVTAWLSEDVPSFDVGGFVVGDEEKTATVWCKQTGVLSGVPFASEVFRQCEVDVEWLFKEGVLIEVAEGEKTAVAKLKGPARNLLLSERTALNLLARASGVATKSRRLLDLARKSGYKGTIAGTRKTTPGLRLLEKYSMVVGGIDPHRYDLSSMVMLKDNHIWSTGSITNAVKSARAVAGFAMKIEVECQSETEADEAIAAGADVIMLDNFTGEGLRVAASSIKTRWAAKGITGFLLECSGGLREENISGYFCDDIDIYSTSSVHQGTGVVDFSLKIDH</sequence>
<dbReference type="Gene3D" id="3.90.1170.20">
    <property type="entry name" value="Quinolinate phosphoribosyl transferase, N-terminal domain"/>
    <property type="match status" value="1"/>
</dbReference>
<dbReference type="FunFam" id="3.20.20.70:FF:000090">
    <property type="entry name" value="Nicotinate-nucleotide pyrophosphorylase [carboxylating]"/>
    <property type="match status" value="1"/>
</dbReference>
<evidence type="ECO:0000259" key="13">
    <source>
        <dbReference type="Pfam" id="PF01729"/>
    </source>
</evidence>
<dbReference type="Pfam" id="PF01729">
    <property type="entry name" value="QRPTase_C"/>
    <property type="match status" value="1"/>
</dbReference>
<organism evidence="15 16">
    <name type="scientific">Sugiyamaella lignohabitans</name>
    <dbReference type="NCBI Taxonomy" id="796027"/>
    <lineage>
        <taxon>Eukaryota</taxon>
        <taxon>Fungi</taxon>
        <taxon>Dikarya</taxon>
        <taxon>Ascomycota</taxon>
        <taxon>Saccharomycotina</taxon>
        <taxon>Dipodascomycetes</taxon>
        <taxon>Dipodascales</taxon>
        <taxon>Trichomonascaceae</taxon>
        <taxon>Sugiyamaella</taxon>
    </lineage>
</organism>
<dbReference type="FunFam" id="3.90.1170.20:FF:000003">
    <property type="entry name" value="Nicotinate-nucleotide pyrophosphorylase [carboxylating]"/>
    <property type="match status" value="1"/>
</dbReference>
<name>A0A167D7B8_9ASCO</name>
<dbReference type="GO" id="GO:0034213">
    <property type="term" value="P:quinolinate catabolic process"/>
    <property type="evidence" value="ECO:0007669"/>
    <property type="project" value="TreeGrafter"/>
</dbReference>
<evidence type="ECO:0000256" key="9">
    <source>
        <dbReference type="ARBA" id="ARBA00022679"/>
    </source>
</evidence>
<dbReference type="SUPFAM" id="SSF54675">
    <property type="entry name" value="Nicotinate/Quinolinate PRTase N-terminal domain-like"/>
    <property type="match status" value="1"/>
</dbReference>
<evidence type="ECO:0000256" key="3">
    <source>
        <dbReference type="ARBA" id="ARBA00009400"/>
    </source>
</evidence>
<dbReference type="PANTHER" id="PTHR32179:SF3">
    <property type="entry name" value="NICOTINATE-NUCLEOTIDE PYROPHOSPHORYLASE [CARBOXYLATING]"/>
    <property type="match status" value="1"/>
</dbReference>
<reference evidence="15 16" key="1">
    <citation type="submission" date="2016-02" db="EMBL/GenBank/DDBJ databases">
        <title>Complete genome sequence and transcriptome regulation of the pentose utilising yeast Sugiyamaella lignohabitans.</title>
        <authorList>
            <person name="Bellasio M."/>
            <person name="Peymann A."/>
            <person name="Valli M."/>
            <person name="Sipitzky M."/>
            <person name="Graf A."/>
            <person name="Sauer M."/>
            <person name="Marx H."/>
            <person name="Mattanovich D."/>
        </authorList>
    </citation>
    <scope>NUCLEOTIDE SEQUENCE [LARGE SCALE GENOMIC DNA]</scope>
    <source>
        <strain evidence="15 16">CBS 10342</strain>
    </source>
</reference>
<dbReference type="Pfam" id="PF02749">
    <property type="entry name" value="QRPTase_N"/>
    <property type="match status" value="1"/>
</dbReference>
<dbReference type="SUPFAM" id="SSF51690">
    <property type="entry name" value="Nicotinate/Quinolinate PRTase C-terminal domain-like"/>
    <property type="match status" value="1"/>
</dbReference>
<dbReference type="EC" id="2.4.2.19" evidence="5 12"/>
<keyword evidence="7 12" id="KW-0662">Pyridine nucleotide biosynthesis</keyword>
<comment type="similarity">
    <text evidence="3 12">Belongs to the NadC/ModD family.</text>
</comment>
<comment type="pathway">
    <text evidence="2 12">Cofactor biosynthesis; NAD(+) biosynthesis; nicotinate D-ribonucleotide from quinolinate: step 1/1.</text>
</comment>
<dbReference type="InterPro" id="IPR022412">
    <property type="entry name" value="Quinolinate_PRibosylTrfase_N"/>
</dbReference>
<proteinExistence type="inferred from homology"/>
<feature type="domain" description="Quinolinate phosphoribosyl transferase N-terminal" evidence="14">
    <location>
        <begin position="37"/>
        <end position="115"/>
    </location>
</feature>
<gene>
    <name evidence="15" type="primary">BNA6</name>
    <name evidence="15" type="ORF">AWJ20_828</name>
</gene>
<dbReference type="GO" id="GO:0034354">
    <property type="term" value="P:'de novo' NAD+ biosynthetic process from L-tryptophan"/>
    <property type="evidence" value="ECO:0007669"/>
    <property type="project" value="EnsemblFungi"/>
</dbReference>
<dbReference type="UniPathway" id="UPA00253">
    <property type="reaction ID" value="UER00331"/>
</dbReference>
<dbReference type="InterPro" id="IPR004393">
    <property type="entry name" value="NadC"/>
</dbReference>
<evidence type="ECO:0000256" key="8">
    <source>
        <dbReference type="ARBA" id="ARBA00022676"/>
    </source>
</evidence>
<dbReference type="CDD" id="cd01572">
    <property type="entry name" value="QPRTase"/>
    <property type="match status" value="1"/>
</dbReference>
<keyword evidence="9 12" id="KW-0808">Transferase</keyword>
<evidence type="ECO:0000313" key="16">
    <source>
        <dbReference type="Proteomes" id="UP000189580"/>
    </source>
</evidence>
<dbReference type="InterPro" id="IPR002638">
    <property type="entry name" value="Quinolinate_PRibosylTrfase_C"/>
</dbReference>
<protein>
    <recommendedName>
        <fullName evidence="6 12">Nicotinate-nucleotide pyrophosphorylase [carboxylating]</fullName>
        <ecNumber evidence="5 12">2.4.2.19</ecNumber>
    </recommendedName>
    <alternativeName>
        <fullName evidence="10 12">Quinolinate phosphoribosyltransferase [decarboxylating]</fullName>
    </alternativeName>
</protein>
<evidence type="ECO:0000256" key="10">
    <source>
        <dbReference type="ARBA" id="ARBA00033102"/>
    </source>
</evidence>
<dbReference type="EMBL" id="CP014501">
    <property type="protein sequence ID" value="ANB12571.1"/>
    <property type="molecule type" value="Genomic_DNA"/>
</dbReference>
<dbReference type="AlphaFoldDB" id="A0A167D7B8"/>
<evidence type="ECO:0000256" key="7">
    <source>
        <dbReference type="ARBA" id="ARBA00022642"/>
    </source>
</evidence>
<keyword evidence="16" id="KW-1185">Reference proteome</keyword>
<dbReference type="InterPro" id="IPR036068">
    <property type="entry name" value="Nicotinate_pribotase-like_C"/>
</dbReference>
<evidence type="ECO:0000256" key="5">
    <source>
        <dbReference type="ARBA" id="ARBA00011944"/>
    </source>
</evidence>
<evidence type="ECO:0000256" key="1">
    <source>
        <dbReference type="ARBA" id="ARBA00003237"/>
    </source>
</evidence>
<dbReference type="GO" id="GO:0005737">
    <property type="term" value="C:cytoplasm"/>
    <property type="evidence" value="ECO:0007669"/>
    <property type="project" value="TreeGrafter"/>
</dbReference>
<dbReference type="GO" id="GO:0004514">
    <property type="term" value="F:nicotinate-nucleotide diphosphorylase (carboxylating) activity"/>
    <property type="evidence" value="ECO:0007669"/>
    <property type="project" value="UniProtKB-EC"/>
</dbReference>
<dbReference type="GeneID" id="30037903"/>
<evidence type="ECO:0000259" key="14">
    <source>
        <dbReference type="Pfam" id="PF02749"/>
    </source>
</evidence>
<dbReference type="OrthoDB" id="10067394at2759"/>
<dbReference type="PANTHER" id="PTHR32179">
    <property type="entry name" value="NICOTINATE-NUCLEOTIDE PYROPHOSPHORYLASE [CARBOXYLATING]"/>
    <property type="match status" value="1"/>
</dbReference>
<evidence type="ECO:0000256" key="2">
    <source>
        <dbReference type="ARBA" id="ARBA00004893"/>
    </source>
</evidence>
<comment type="function">
    <text evidence="1 12">Involved in the catabolism of quinolinic acid (QA).</text>
</comment>
<dbReference type="PIRSF" id="PIRSF006250">
    <property type="entry name" value="NadC_ModD"/>
    <property type="match status" value="1"/>
</dbReference>
<comment type="subunit">
    <text evidence="4 12">Hexamer formed by 3 homodimers.</text>
</comment>
<dbReference type="Gene3D" id="3.20.20.70">
    <property type="entry name" value="Aldolase class I"/>
    <property type="match status" value="1"/>
</dbReference>
<evidence type="ECO:0000313" key="15">
    <source>
        <dbReference type="EMBL" id="ANB12571.1"/>
    </source>
</evidence>
<dbReference type="NCBIfam" id="TIGR00078">
    <property type="entry name" value="nadC"/>
    <property type="match status" value="1"/>
</dbReference>
<evidence type="ECO:0000256" key="11">
    <source>
        <dbReference type="ARBA" id="ARBA00047445"/>
    </source>
</evidence>
<dbReference type="InterPro" id="IPR037128">
    <property type="entry name" value="Quinolinate_PRibosylTase_N_sf"/>
</dbReference>
<dbReference type="KEGG" id="slb:AWJ20_828"/>
<keyword evidence="8 12" id="KW-0328">Glycosyltransferase</keyword>
<evidence type="ECO:0000256" key="12">
    <source>
        <dbReference type="PIRNR" id="PIRNR006250"/>
    </source>
</evidence>
<evidence type="ECO:0000256" key="6">
    <source>
        <dbReference type="ARBA" id="ARBA00020990"/>
    </source>
</evidence>